<keyword evidence="2" id="KW-1133">Transmembrane helix</keyword>
<dbReference type="Gene3D" id="3.40.30.10">
    <property type="entry name" value="Glutaredoxin"/>
    <property type="match status" value="1"/>
</dbReference>
<evidence type="ECO:0000256" key="2">
    <source>
        <dbReference type="SAM" id="Phobius"/>
    </source>
</evidence>
<protein>
    <submittedName>
        <fullName evidence="3">Uncharacterized protein</fullName>
    </submittedName>
</protein>
<proteinExistence type="predicted"/>
<organism evidence="3 4">
    <name type="scientific">Papaver somniferum</name>
    <name type="common">Opium poppy</name>
    <dbReference type="NCBI Taxonomy" id="3469"/>
    <lineage>
        <taxon>Eukaryota</taxon>
        <taxon>Viridiplantae</taxon>
        <taxon>Streptophyta</taxon>
        <taxon>Embryophyta</taxon>
        <taxon>Tracheophyta</taxon>
        <taxon>Spermatophyta</taxon>
        <taxon>Magnoliopsida</taxon>
        <taxon>Ranunculales</taxon>
        <taxon>Papaveraceae</taxon>
        <taxon>Papaveroideae</taxon>
        <taxon>Papaver</taxon>
    </lineage>
</organism>
<dbReference type="Proteomes" id="UP000316621">
    <property type="component" value="Chromosome 11"/>
</dbReference>
<sequence length="279" mass="31276">MLQKERKNKRKKKRKQKKLEKAIQLSETGANLSSSFAPPEESSPPLADQSPRREKGISSSGQGSGRSEEVLDPLPVRKIHLMIPYIGMLMSSSIAYLAAAMGHPSLEPSSMVALGATSTADNSRDDLALFHCPPFIKIKQEAAYQNKWLLGHDDTTEGRQVCNYYNLVSVTVVLLLDPISGEKMCLWSGMIRPRPLLKVLLPLVDGGPKDNLEPKGADSCPMEFPRCPTKTYLLTMDREKIKEKSRTCNEEELQEKMRTHMLEVERRLMQPRLGAQCNN</sequence>
<keyword evidence="2" id="KW-0472">Membrane</keyword>
<reference evidence="3 4" key="1">
    <citation type="journal article" date="2018" name="Science">
        <title>The opium poppy genome and morphinan production.</title>
        <authorList>
            <person name="Guo L."/>
            <person name="Winzer T."/>
            <person name="Yang X."/>
            <person name="Li Y."/>
            <person name="Ning Z."/>
            <person name="He Z."/>
            <person name="Teodor R."/>
            <person name="Lu Y."/>
            <person name="Bowser T.A."/>
            <person name="Graham I.A."/>
            <person name="Ye K."/>
        </authorList>
    </citation>
    <scope>NUCLEOTIDE SEQUENCE [LARGE SCALE GENOMIC DNA]</scope>
    <source>
        <strain evidence="4">cv. HN1</strain>
        <tissue evidence="3">Leaves</tissue>
    </source>
</reference>
<feature type="compositionally biased region" description="Low complexity" evidence="1">
    <location>
        <begin position="32"/>
        <end position="47"/>
    </location>
</feature>
<feature type="compositionally biased region" description="Basic residues" evidence="1">
    <location>
        <begin position="1"/>
        <end position="18"/>
    </location>
</feature>
<dbReference type="AlphaFoldDB" id="A0A4Y7LFA7"/>
<name>A0A4Y7LFA7_PAPSO</name>
<dbReference type="EMBL" id="CM010725">
    <property type="protein sequence ID" value="RZC83627.1"/>
    <property type="molecule type" value="Genomic_DNA"/>
</dbReference>
<accession>A0A4Y7LFA7</accession>
<keyword evidence="4" id="KW-1185">Reference proteome</keyword>
<dbReference type="Gramene" id="RZC83627">
    <property type="protein sequence ID" value="RZC83627"/>
    <property type="gene ID" value="C5167_046413"/>
</dbReference>
<evidence type="ECO:0000313" key="4">
    <source>
        <dbReference type="Proteomes" id="UP000316621"/>
    </source>
</evidence>
<evidence type="ECO:0000313" key="3">
    <source>
        <dbReference type="EMBL" id="RZC83627.1"/>
    </source>
</evidence>
<evidence type="ECO:0000256" key="1">
    <source>
        <dbReference type="SAM" id="MobiDB-lite"/>
    </source>
</evidence>
<dbReference type="STRING" id="3469.A0A4Y7LFA7"/>
<keyword evidence="2" id="KW-0812">Transmembrane</keyword>
<feature type="region of interest" description="Disordered" evidence="1">
    <location>
        <begin position="1"/>
        <end position="71"/>
    </location>
</feature>
<gene>
    <name evidence="3" type="ORF">C5167_046413</name>
</gene>
<feature type="transmembrane region" description="Helical" evidence="2">
    <location>
        <begin position="81"/>
        <end position="101"/>
    </location>
</feature>